<keyword evidence="2" id="KW-1185">Reference proteome</keyword>
<evidence type="ECO:0000313" key="2">
    <source>
        <dbReference type="Proteomes" id="UP000325315"/>
    </source>
</evidence>
<comment type="caution">
    <text evidence="1">The sequence shown here is derived from an EMBL/GenBank/DDBJ whole genome shotgun (WGS) entry which is preliminary data.</text>
</comment>
<dbReference type="OrthoDB" id="1749346at2759"/>
<reference evidence="2" key="1">
    <citation type="journal article" date="2019" name="Plant Biotechnol. J.">
        <title>Genome sequencing of the Australian wild diploid species Gossypium australe highlights disease resistance and delayed gland morphogenesis.</title>
        <authorList>
            <person name="Cai Y."/>
            <person name="Cai X."/>
            <person name="Wang Q."/>
            <person name="Wang P."/>
            <person name="Zhang Y."/>
            <person name="Cai C."/>
            <person name="Xu Y."/>
            <person name="Wang K."/>
            <person name="Zhou Z."/>
            <person name="Wang C."/>
            <person name="Geng S."/>
            <person name="Li B."/>
            <person name="Dong Q."/>
            <person name="Hou Y."/>
            <person name="Wang H."/>
            <person name="Ai P."/>
            <person name="Liu Z."/>
            <person name="Yi F."/>
            <person name="Sun M."/>
            <person name="An G."/>
            <person name="Cheng J."/>
            <person name="Zhang Y."/>
            <person name="Shi Q."/>
            <person name="Xie Y."/>
            <person name="Shi X."/>
            <person name="Chang Y."/>
            <person name="Huang F."/>
            <person name="Chen Y."/>
            <person name="Hong S."/>
            <person name="Mi L."/>
            <person name="Sun Q."/>
            <person name="Zhang L."/>
            <person name="Zhou B."/>
            <person name="Peng R."/>
            <person name="Zhang X."/>
            <person name="Liu F."/>
        </authorList>
    </citation>
    <scope>NUCLEOTIDE SEQUENCE [LARGE SCALE GENOMIC DNA]</scope>
    <source>
        <strain evidence="2">cv. PA1801</strain>
    </source>
</reference>
<dbReference type="EMBL" id="SMMG02000005">
    <property type="protein sequence ID" value="KAA3474104.1"/>
    <property type="molecule type" value="Genomic_DNA"/>
</dbReference>
<gene>
    <name evidence="1" type="ORF">EPI10_024425</name>
</gene>
<protein>
    <submittedName>
        <fullName evidence="1">Retrovirus-related Pol polyprotein from transposon TNT 1-94</fullName>
    </submittedName>
</protein>
<proteinExistence type="predicted"/>
<dbReference type="AlphaFoldDB" id="A0A5B6VYP0"/>
<accession>A0A5B6VYP0</accession>
<organism evidence="1 2">
    <name type="scientific">Gossypium australe</name>
    <dbReference type="NCBI Taxonomy" id="47621"/>
    <lineage>
        <taxon>Eukaryota</taxon>
        <taxon>Viridiplantae</taxon>
        <taxon>Streptophyta</taxon>
        <taxon>Embryophyta</taxon>
        <taxon>Tracheophyta</taxon>
        <taxon>Spermatophyta</taxon>
        <taxon>Magnoliopsida</taxon>
        <taxon>eudicotyledons</taxon>
        <taxon>Gunneridae</taxon>
        <taxon>Pentapetalae</taxon>
        <taxon>rosids</taxon>
        <taxon>malvids</taxon>
        <taxon>Malvales</taxon>
        <taxon>Malvaceae</taxon>
        <taxon>Malvoideae</taxon>
        <taxon>Gossypium</taxon>
    </lineage>
</organism>
<dbReference type="Proteomes" id="UP000325315">
    <property type="component" value="Unassembled WGS sequence"/>
</dbReference>
<sequence length="78" mass="9233">MKRFEASRKIIRKDVVRLKWISKTKYNENGSIKKYKARSRIDFNETFSPIARMEIIRIFLALATQLGMKVYSTSSQPF</sequence>
<name>A0A5B6VYP0_9ROSI</name>
<evidence type="ECO:0000313" key="1">
    <source>
        <dbReference type="EMBL" id="KAA3474104.1"/>
    </source>
</evidence>